<dbReference type="GO" id="GO:0005730">
    <property type="term" value="C:nucleolus"/>
    <property type="evidence" value="ECO:0007669"/>
    <property type="project" value="InterPro"/>
</dbReference>
<feature type="compositionally biased region" description="Acidic residues" evidence="4">
    <location>
        <begin position="785"/>
        <end position="808"/>
    </location>
</feature>
<dbReference type="InterPro" id="IPR016024">
    <property type="entry name" value="ARM-type_fold"/>
</dbReference>
<dbReference type="AlphaFoldDB" id="A0A5C3EQM7"/>
<comment type="subcellular location">
    <subcellularLocation>
        <location evidence="1">Nucleus</location>
    </subcellularLocation>
</comment>
<keyword evidence="3" id="KW-0539">Nucleus</keyword>
<proteinExistence type="inferred from homology"/>
<dbReference type="PANTHER" id="PTHR13213">
    <property type="entry name" value="MYB-BINDING PROTEIN 1A FAMILY MEMBER"/>
    <property type="match status" value="1"/>
</dbReference>
<feature type="compositionally biased region" description="Basic residues" evidence="4">
    <location>
        <begin position="1238"/>
        <end position="1247"/>
    </location>
</feature>
<evidence type="ECO:0000313" key="5">
    <source>
        <dbReference type="EMBL" id="SPO34674.1"/>
    </source>
</evidence>
<comment type="similarity">
    <text evidence="2">Belongs to the MYBBP1A family.</text>
</comment>
<sequence length="1247" mass="135155">MSGNLQLFWQLASASKQDRLASSDKLIGDLLEQQSALASTSKVTIESTEQADDPLDADGSNDPLLVSDEAALLAEEAIGNRNAADVAYAIKRLIRGLASPRENSRLGFAVALTELLSNLESVTSQEILALILKYSTPQGSISGQEQRDLMFAKLFGVLALVQSGLLFRPTSSLAHFERSMDVLLALTGKKAWMGESCGWVLYQTIGHLRSDAAPAWADDALSWLARTVGAATENTPEKVAILFRLEQTGRLGARDSVIVPPYKGTHLLSSANLPTLARILRDASASESNEAATGSRPGFRPQLHFVWDVILDSYFGPARSDSSSPVVPFPEFFRVVVDESLFAASGSTERKSWGFQVFERALVRASDGDKPLLFTPNFMRTWINQLSGQDRFLHKAALKTASTVQDVVSGNPKIGFSLVSQLIGEHGHQNFDQITKTKTVSGVLSALDVQGVREYTRHLRDLICTATDAAGADGVKGVASQRKWALDQLLLIVRTVSIPKDDACVQDILELLIAHGYFAMKQPLKKSQMLDVLPEVELSDEYRQLCRSRLLSCLSELSSQTTVLSDSDGKSRKAQGINSKGELWLAVAYDTLLRFDKDAKTFTSIFDRDEEIESRLKEGRSCLDKVRKKENATKEAALKDQLRAFRVLLLAGLIVSVDAEDGAADLVEPLCDCAGILFFAAVPKSKKAAAAVQADEQEAEGIDVLVDCLVNFLELPSAFLRFVATHAFEPFAKDMTANSLDHLFAQIGLGQATEGQAEMGEGAGPDADAVEAGDGEQVSDTSATSEDEDDDMDASDADDDENEADDVDPELRAKIQAVLREGGIAEPDPEDGEDDNMDQDGDEDDSGSESSVELSDLDDDQMMLLDDKLAEVFRQQLSAKKSKNSKKEAKQEESIFKNKILDILEVYARKQHANPLVLRLVSPLFNLARDDDADEKQLSNRAAGILRSRLCKAKELPEGVTAADVAEELEEMHTVVRSVSKGNVADLAAAVIFYLTKIALSGRGSISPTDDAVVIEAYKATLTDFLTRRKSHVKPAFLVESFKRFPQLGWSLREDVLDSCRPGAAAHSFRQLTAMQMLQEMLTQYAQTADKDAVLDFVPQVSQCIGEIVASAATDAEPPYNAGRLKDTIKFALHVARLSKRLAPSEDKLRAAWKVAKLRESTDQLQACERFKASASIHALVKQLFAILEGPSAGAGAKAGKAASPSKAATPSKKRPSASQDAAGANTGSPSVDAKPGSAKKVKAKRS</sequence>
<dbReference type="GO" id="GO:0006355">
    <property type="term" value="P:regulation of DNA-templated transcription"/>
    <property type="evidence" value="ECO:0007669"/>
    <property type="project" value="InterPro"/>
</dbReference>
<dbReference type="SUPFAM" id="SSF48371">
    <property type="entry name" value="ARM repeat"/>
    <property type="match status" value="1"/>
</dbReference>
<dbReference type="InterPro" id="IPR007015">
    <property type="entry name" value="DNA_pol_V/MYBBP1A"/>
</dbReference>
<evidence type="ECO:0000256" key="3">
    <source>
        <dbReference type="ARBA" id="ARBA00023242"/>
    </source>
</evidence>
<feature type="region of interest" description="Disordered" evidence="4">
    <location>
        <begin position="756"/>
        <end position="858"/>
    </location>
</feature>
<feature type="compositionally biased region" description="Acidic residues" evidence="4">
    <location>
        <begin position="827"/>
        <end position="847"/>
    </location>
</feature>
<organism evidence="5 6">
    <name type="scientific">Pseudozyma flocculosa</name>
    <dbReference type="NCBI Taxonomy" id="84751"/>
    <lineage>
        <taxon>Eukaryota</taxon>
        <taxon>Fungi</taxon>
        <taxon>Dikarya</taxon>
        <taxon>Basidiomycota</taxon>
        <taxon>Ustilaginomycotina</taxon>
        <taxon>Ustilaginomycetes</taxon>
        <taxon>Ustilaginales</taxon>
        <taxon>Ustilaginaceae</taxon>
        <taxon>Pseudozyma</taxon>
    </lineage>
</organism>
<dbReference type="EMBL" id="OOIP01000001">
    <property type="protein sequence ID" value="SPO34674.1"/>
    <property type="molecule type" value="Genomic_DNA"/>
</dbReference>
<feature type="compositionally biased region" description="Low complexity" evidence="4">
    <location>
        <begin position="1194"/>
        <end position="1211"/>
    </location>
</feature>
<evidence type="ECO:0000313" key="6">
    <source>
        <dbReference type="Proteomes" id="UP000323386"/>
    </source>
</evidence>
<protein>
    <submittedName>
        <fullName evidence="5">Related to DNA polymerase V</fullName>
    </submittedName>
</protein>
<dbReference type="GO" id="GO:0000182">
    <property type="term" value="F:rDNA binding"/>
    <property type="evidence" value="ECO:0007669"/>
    <property type="project" value="TreeGrafter"/>
</dbReference>
<accession>A0A5C3EQM7</accession>
<dbReference type="PANTHER" id="PTHR13213:SF2">
    <property type="entry name" value="MYB-BINDING PROTEIN 1A"/>
    <property type="match status" value="1"/>
</dbReference>
<dbReference type="Pfam" id="PF04931">
    <property type="entry name" value="DNA_pol_phi"/>
    <property type="match status" value="1"/>
</dbReference>
<gene>
    <name evidence="5" type="ORF">PSFLO_00145</name>
</gene>
<keyword evidence="6" id="KW-1185">Reference proteome</keyword>
<name>A0A5C3EQM7_9BASI</name>
<dbReference type="Proteomes" id="UP000323386">
    <property type="component" value="Unassembled WGS sequence"/>
</dbReference>
<evidence type="ECO:0000256" key="4">
    <source>
        <dbReference type="SAM" id="MobiDB-lite"/>
    </source>
</evidence>
<feature type="region of interest" description="Disordered" evidence="4">
    <location>
        <begin position="1194"/>
        <end position="1247"/>
    </location>
</feature>
<evidence type="ECO:0000256" key="1">
    <source>
        <dbReference type="ARBA" id="ARBA00004123"/>
    </source>
</evidence>
<dbReference type="OrthoDB" id="342531at2759"/>
<reference evidence="5 6" key="1">
    <citation type="submission" date="2018-03" db="EMBL/GenBank/DDBJ databases">
        <authorList>
            <person name="Guldener U."/>
        </authorList>
    </citation>
    <scope>NUCLEOTIDE SEQUENCE [LARGE SCALE GENOMIC DNA]</scope>
    <source>
        <strain evidence="5 6">DAOM196992</strain>
    </source>
</reference>
<evidence type="ECO:0000256" key="2">
    <source>
        <dbReference type="ARBA" id="ARBA00006809"/>
    </source>
</evidence>